<evidence type="ECO:0000256" key="1">
    <source>
        <dbReference type="SAM" id="Phobius"/>
    </source>
</evidence>
<dbReference type="Gene3D" id="2.60.120.260">
    <property type="entry name" value="Galactose-binding domain-like"/>
    <property type="match status" value="1"/>
</dbReference>
<accession>A0A955IA00</accession>
<name>A0A955IA00_9BACT</name>
<feature type="domain" description="Thioredoxin" evidence="2">
    <location>
        <begin position="258"/>
        <end position="403"/>
    </location>
</feature>
<dbReference type="PANTHER" id="PTHR42852:SF13">
    <property type="entry name" value="PROTEIN DIPZ"/>
    <property type="match status" value="1"/>
</dbReference>
<dbReference type="Pfam" id="PF17991">
    <property type="entry name" value="Thioredoxin_10"/>
    <property type="match status" value="1"/>
</dbReference>
<dbReference type="PROSITE" id="PS51352">
    <property type="entry name" value="THIOREDOXIN_2"/>
    <property type="match status" value="1"/>
</dbReference>
<feature type="transmembrane region" description="Helical" evidence="1">
    <location>
        <begin position="197"/>
        <end position="215"/>
    </location>
</feature>
<dbReference type="Proteomes" id="UP000775877">
    <property type="component" value="Unassembled WGS sequence"/>
</dbReference>
<dbReference type="InterPro" id="IPR036249">
    <property type="entry name" value="Thioredoxin-like_sf"/>
</dbReference>
<sequence>MSLLFLSFFAGVLTVFAPCVFTLLPVVLGGSLGTRSWRKPFVIIFSLSVSIFIFTFLLKVLSLFADVPQSFWQIVSGFILVVFGIVTIFPELWDRFSYRLGLSAKSNQLMQEGSEKEGLIGEVLVGMALGPVFSSCSPTYALIIVTILPEDFSTGLLYLISYTIGLALTLMLIAFFGQKLTSKLKWAVNPHGLFKKILGTIFIILGIGIMSGFIAKFENYLLSSGLFNVTNIEFNLLENMEDNKTTTNNSGEQVELSVKNPYKAPEIQGIEKWLNSNGETIEGLKGKVVLIDFWTYSCINCIRTIPFVEGWYEKYKDDGFVVIGVHAPEFSFEKDFENVKKAVGDYHITYPVAMDNDFATWKAYDNHYWPAHYFIDKEGNVVHTHFGEGKYDESEMVIRYLLGLDNMSDVENKDVNVPITSNQTQETYIGYNRIERNSNYSQIAYDTQKTYTADTNLSSNMWSFGGDWKIEGERAIARANSTITMKFNAKDVYLVLGAEQESKISVKVDGQLQHLGADANENGEITINEKKLYKLVHSDEFLKDSVLEITFSEGVAAYAFTFGS</sequence>
<evidence type="ECO:0000313" key="4">
    <source>
        <dbReference type="Proteomes" id="UP000775877"/>
    </source>
</evidence>
<feature type="transmembrane region" description="Helical" evidence="1">
    <location>
        <begin position="6"/>
        <end position="29"/>
    </location>
</feature>
<feature type="transmembrane region" description="Helical" evidence="1">
    <location>
        <begin position="155"/>
        <end position="176"/>
    </location>
</feature>
<keyword evidence="1" id="KW-0472">Membrane</keyword>
<evidence type="ECO:0000313" key="3">
    <source>
        <dbReference type="EMBL" id="MCA9381026.1"/>
    </source>
</evidence>
<evidence type="ECO:0000259" key="2">
    <source>
        <dbReference type="PROSITE" id="PS51352"/>
    </source>
</evidence>
<feature type="transmembrane region" description="Helical" evidence="1">
    <location>
        <begin position="41"/>
        <end position="65"/>
    </location>
</feature>
<keyword evidence="1" id="KW-1133">Transmembrane helix</keyword>
<dbReference type="InterPro" id="IPR050553">
    <property type="entry name" value="Thioredoxin_ResA/DsbE_sf"/>
</dbReference>
<dbReference type="CDD" id="cd03012">
    <property type="entry name" value="TlpA_like_DipZ_like"/>
    <property type="match status" value="1"/>
</dbReference>
<proteinExistence type="predicted"/>
<organism evidence="3 4">
    <name type="scientific">Candidatus Dojkabacteria bacterium</name>
    <dbReference type="NCBI Taxonomy" id="2099670"/>
    <lineage>
        <taxon>Bacteria</taxon>
        <taxon>Candidatus Dojkabacteria</taxon>
    </lineage>
</organism>
<reference evidence="3" key="1">
    <citation type="submission" date="2020-04" db="EMBL/GenBank/DDBJ databases">
        <authorList>
            <person name="Zhang T."/>
        </authorList>
    </citation>
    <scope>NUCLEOTIDE SEQUENCE</scope>
    <source>
        <strain evidence="3">HKST-UBA13</strain>
    </source>
</reference>
<reference evidence="3" key="2">
    <citation type="journal article" date="2021" name="Microbiome">
        <title>Successional dynamics and alternative stable states in a saline activated sludge microbial community over 9 years.</title>
        <authorList>
            <person name="Wang Y."/>
            <person name="Ye J."/>
            <person name="Ju F."/>
            <person name="Liu L."/>
            <person name="Boyd J.A."/>
            <person name="Deng Y."/>
            <person name="Parks D.H."/>
            <person name="Jiang X."/>
            <person name="Yin X."/>
            <person name="Woodcroft B.J."/>
            <person name="Tyson G.W."/>
            <person name="Hugenholtz P."/>
            <person name="Polz M.F."/>
            <person name="Zhang T."/>
        </authorList>
    </citation>
    <scope>NUCLEOTIDE SEQUENCE</scope>
    <source>
        <strain evidence="3">HKST-UBA13</strain>
    </source>
</reference>
<gene>
    <name evidence="3" type="ORF">KC678_02070</name>
</gene>
<feature type="transmembrane region" description="Helical" evidence="1">
    <location>
        <begin position="71"/>
        <end position="93"/>
    </location>
</feature>
<keyword evidence="1" id="KW-0812">Transmembrane</keyword>
<dbReference type="InterPro" id="IPR013766">
    <property type="entry name" value="Thioredoxin_domain"/>
</dbReference>
<dbReference type="Gene3D" id="3.40.30.10">
    <property type="entry name" value="Glutaredoxin"/>
    <property type="match status" value="1"/>
</dbReference>
<dbReference type="InterPro" id="IPR013740">
    <property type="entry name" value="Redoxin"/>
</dbReference>
<dbReference type="EMBL" id="JAGQLJ010000043">
    <property type="protein sequence ID" value="MCA9381026.1"/>
    <property type="molecule type" value="Genomic_DNA"/>
</dbReference>
<dbReference type="PANTHER" id="PTHR42852">
    <property type="entry name" value="THIOL:DISULFIDE INTERCHANGE PROTEIN DSBE"/>
    <property type="match status" value="1"/>
</dbReference>
<dbReference type="GO" id="GO:0016491">
    <property type="term" value="F:oxidoreductase activity"/>
    <property type="evidence" value="ECO:0007669"/>
    <property type="project" value="InterPro"/>
</dbReference>
<comment type="caution">
    <text evidence="3">The sequence shown here is derived from an EMBL/GenBank/DDBJ whole genome shotgun (WGS) entry which is preliminary data.</text>
</comment>
<protein>
    <submittedName>
        <fullName evidence="3">Cytochrome c biogenesis protein DipZ</fullName>
    </submittedName>
</protein>
<dbReference type="InterPro" id="IPR041017">
    <property type="entry name" value="Thioredoxin_10"/>
</dbReference>
<dbReference type="SUPFAM" id="SSF52833">
    <property type="entry name" value="Thioredoxin-like"/>
    <property type="match status" value="1"/>
</dbReference>
<dbReference type="AlphaFoldDB" id="A0A955IA00"/>
<dbReference type="Pfam" id="PF08534">
    <property type="entry name" value="Redoxin"/>
    <property type="match status" value="1"/>
</dbReference>